<reference evidence="1" key="1">
    <citation type="submission" date="2021-10" db="EMBL/GenBank/DDBJ databases">
        <title>Novel species in genus Arthrobacter.</title>
        <authorList>
            <person name="Liu Y."/>
        </authorList>
    </citation>
    <scope>NUCLEOTIDE SEQUENCE</scope>
    <source>
        <strain evidence="1">Zg-Y786</strain>
    </source>
</reference>
<name>A0ABS8GJ27_9MICC</name>
<keyword evidence="2" id="KW-1185">Reference proteome</keyword>
<sequence length="78" mass="8329">MWVDSSNGIANAPKIIINARAIKHGLILGAHADRFGKPGLATVAELTGLLDWSKTQQDAGRVKVLTLEQFAIAQYGSL</sequence>
<accession>A0ABS8GJ27</accession>
<dbReference type="EMBL" id="JAJFZQ010000006">
    <property type="protein sequence ID" value="MCC3266671.1"/>
    <property type="molecule type" value="Genomic_DNA"/>
</dbReference>
<organism evidence="1 2">
    <name type="scientific">Arthrobacter gengyunqii</name>
    <dbReference type="NCBI Taxonomy" id="2886940"/>
    <lineage>
        <taxon>Bacteria</taxon>
        <taxon>Bacillati</taxon>
        <taxon>Actinomycetota</taxon>
        <taxon>Actinomycetes</taxon>
        <taxon>Micrococcales</taxon>
        <taxon>Micrococcaceae</taxon>
        <taxon>Arthrobacter</taxon>
    </lineage>
</organism>
<protein>
    <submittedName>
        <fullName evidence="1">Uncharacterized protein</fullName>
    </submittedName>
</protein>
<dbReference type="RefSeq" id="WP_227891477.1">
    <property type="nucleotide sequence ID" value="NZ_JAJFZQ010000006.1"/>
</dbReference>
<dbReference type="Proteomes" id="UP001139168">
    <property type="component" value="Unassembled WGS sequence"/>
</dbReference>
<comment type="caution">
    <text evidence="1">The sequence shown here is derived from an EMBL/GenBank/DDBJ whole genome shotgun (WGS) entry which is preliminary data.</text>
</comment>
<evidence type="ECO:0000313" key="2">
    <source>
        <dbReference type="Proteomes" id="UP001139168"/>
    </source>
</evidence>
<proteinExistence type="predicted"/>
<gene>
    <name evidence="1" type="ORF">LJ752_11540</name>
</gene>
<evidence type="ECO:0000313" key="1">
    <source>
        <dbReference type="EMBL" id="MCC3266671.1"/>
    </source>
</evidence>